<proteinExistence type="predicted"/>
<dbReference type="AlphaFoldDB" id="A0A1L9PDB8"/>
<sequence>MTPKGREYSNTTPASLQGLLPELVEVVASFLEATDLCKLRMTCRTLYNNTHDVFWCTSLRNIQTDLSHASLTKLNILSNNPQLSRYVHRLTFKGFAGNGDILGQGLDWNRHSSGHLIDLQEQPGVKLLRPILSRLPNCKSFECCSISTPDHVALEGITGATDAAQVILDIVAETRLSVASFSANLSGRSYLDPRRFQLDYFKKSGFVERWAHLEELILHFTPDDEVILDWATQLILLARNVKKLNMSLGTDRNTFIFMRRLAKTEKSLAWPQLQELRLSRASSSFADLTALLHECQQTLRVLHIGLLATDATLSDLQIFFQTLRTGFPLEEIDFGAWLSRPHTGIQRLWAVHYPRLLDNLNMDEGEKVRVNVREMGSDGEQRTRLVAYSGPQVRAVLDALARSVDFV</sequence>
<dbReference type="GeneID" id="63730016"/>
<dbReference type="InterPro" id="IPR036047">
    <property type="entry name" value="F-box-like_dom_sf"/>
</dbReference>
<gene>
    <name evidence="1" type="ORF">ASPVEDRAFT_516244</name>
</gene>
<dbReference type="STRING" id="1036611.A0A1L9PDB8"/>
<evidence type="ECO:0000313" key="1">
    <source>
        <dbReference type="EMBL" id="OJI99488.1"/>
    </source>
</evidence>
<accession>A0A1L9PDB8</accession>
<keyword evidence="2" id="KW-1185">Reference proteome</keyword>
<dbReference type="OrthoDB" id="4402051at2759"/>
<evidence type="ECO:0000313" key="2">
    <source>
        <dbReference type="Proteomes" id="UP000184073"/>
    </source>
</evidence>
<dbReference type="SUPFAM" id="SSF81383">
    <property type="entry name" value="F-box domain"/>
    <property type="match status" value="1"/>
</dbReference>
<dbReference type="RefSeq" id="XP_040665251.1">
    <property type="nucleotide sequence ID" value="XM_040814505.1"/>
</dbReference>
<protein>
    <submittedName>
        <fullName evidence="1">Uncharacterized protein</fullName>
    </submittedName>
</protein>
<dbReference type="VEuPathDB" id="FungiDB:ASPVEDRAFT_516244"/>
<dbReference type="EMBL" id="KV878126">
    <property type="protein sequence ID" value="OJI99488.1"/>
    <property type="molecule type" value="Genomic_DNA"/>
</dbReference>
<reference evidence="2" key="1">
    <citation type="journal article" date="2017" name="Genome Biol.">
        <title>Comparative genomics reveals high biological diversity and specific adaptations in the industrially and medically important fungal genus Aspergillus.</title>
        <authorList>
            <person name="de Vries R.P."/>
            <person name="Riley R."/>
            <person name="Wiebenga A."/>
            <person name="Aguilar-Osorio G."/>
            <person name="Amillis S."/>
            <person name="Uchima C.A."/>
            <person name="Anderluh G."/>
            <person name="Asadollahi M."/>
            <person name="Askin M."/>
            <person name="Barry K."/>
            <person name="Battaglia E."/>
            <person name="Bayram O."/>
            <person name="Benocci T."/>
            <person name="Braus-Stromeyer S.A."/>
            <person name="Caldana C."/>
            <person name="Canovas D."/>
            <person name="Cerqueira G.C."/>
            <person name="Chen F."/>
            <person name="Chen W."/>
            <person name="Choi C."/>
            <person name="Clum A."/>
            <person name="Dos Santos R.A."/>
            <person name="Damasio A.R."/>
            <person name="Diallinas G."/>
            <person name="Emri T."/>
            <person name="Fekete E."/>
            <person name="Flipphi M."/>
            <person name="Freyberg S."/>
            <person name="Gallo A."/>
            <person name="Gournas C."/>
            <person name="Habgood R."/>
            <person name="Hainaut M."/>
            <person name="Harispe M.L."/>
            <person name="Henrissat B."/>
            <person name="Hilden K.S."/>
            <person name="Hope R."/>
            <person name="Hossain A."/>
            <person name="Karabika E."/>
            <person name="Karaffa L."/>
            <person name="Karanyi Z."/>
            <person name="Krasevec N."/>
            <person name="Kuo A."/>
            <person name="Kusch H."/>
            <person name="LaButti K."/>
            <person name="Lagendijk E.L."/>
            <person name="Lapidus A."/>
            <person name="Levasseur A."/>
            <person name="Lindquist E."/>
            <person name="Lipzen A."/>
            <person name="Logrieco A.F."/>
            <person name="MacCabe A."/>
            <person name="Maekelae M.R."/>
            <person name="Malavazi I."/>
            <person name="Melin P."/>
            <person name="Meyer V."/>
            <person name="Mielnichuk N."/>
            <person name="Miskei M."/>
            <person name="Molnar A.P."/>
            <person name="Mule G."/>
            <person name="Ngan C.Y."/>
            <person name="Orejas M."/>
            <person name="Orosz E."/>
            <person name="Ouedraogo J.P."/>
            <person name="Overkamp K.M."/>
            <person name="Park H.-S."/>
            <person name="Perrone G."/>
            <person name="Piumi F."/>
            <person name="Punt P.J."/>
            <person name="Ram A.F."/>
            <person name="Ramon A."/>
            <person name="Rauscher S."/>
            <person name="Record E."/>
            <person name="Riano-Pachon D.M."/>
            <person name="Robert V."/>
            <person name="Roehrig J."/>
            <person name="Ruller R."/>
            <person name="Salamov A."/>
            <person name="Salih N.S."/>
            <person name="Samson R.A."/>
            <person name="Sandor E."/>
            <person name="Sanguinetti M."/>
            <person name="Schuetze T."/>
            <person name="Sepcic K."/>
            <person name="Shelest E."/>
            <person name="Sherlock G."/>
            <person name="Sophianopoulou V."/>
            <person name="Squina F.M."/>
            <person name="Sun H."/>
            <person name="Susca A."/>
            <person name="Todd R.B."/>
            <person name="Tsang A."/>
            <person name="Unkles S.E."/>
            <person name="van de Wiele N."/>
            <person name="van Rossen-Uffink D."/>
            <person name="Oliveira J.V."/>
            <person name="Vesth T.C."/>
            <person name="Visser J."/>
            <person name="Yu J.-H."/>
            <person name="Zhou M."/>
            <person name="Andersen M.R."/>
            <person name="Archer D.B."/>
            <person name="Baker S.E."/>
            <person name="Benoit I."/>
            <person name="Brakhage A.A."/>
            <person name="Braus G.H."/>
            <person name="Fischer R."/>
            <person name="Frisvad J.C."/>
            <person name="Goldman G.H."/>
            <person name="Houbraken J."/>
            <person name="Oakley B."/>
            <person name="Pocsi I."/>
            <person name="Scazzocchio C."/>
            <person name="Seiboth B."/>
            <person name="vanKuyk P.A."/>
            <person name="Wortman J."/>
            <person name="Dyer P.S."/>
            <person name="Grigoriev I.V."/>
        </authorList>
    </citation>
    <scope>NUCLEOTIDE SEQUENCE [LARGE SCALE GENOMIC DNA]</scope>
    <source>
        <strain evidence="2">CBS 583.65</strain>
    </source>
</reference>
<dbReference type="Proteomes" id="UP000184073">
    <property type="component" value="Unassembled WGS sequence"/>
</dbReference>
<organism evidence="1 2">
    <name type="scientific">Aspergillus versicolor CBS 583.65</name>
    <dbReference type="NCBI Taxonomy" id="1036611"/>
    <lineage>
        <taxon>Eukaryota</taxon>
        <taxon>Fungi</taxon>
        <taxon>Dikarya</taxon>
        <taxon>Ascomycota</taxon>
        <taxon>Pezizomycotina</taxon>
        <taxon>Eurotiomycetes</taxon>
        <taxon>Eurotiomycetidae</taxon>
        <taxon>Eurotiales</taxon>
        <taxon>Aspergillaceae</taxon>
        <taxon>Aspergillus</taxon>
        <taxon>Aspergillus subgen. Nidulantes</taxon>
    </lineage>
</organism>
<name>A0A1L9PDB8_ASPVE</name>